<evidence type="ECO:0000313" key="4">
    <source>
        <dbReference type="EMBL" id="AMW11077.1"/>
    </source>
</evidence>
<dbReference type="KEGG" id="stsi:A4E84_17135"/>
<dbReference type="Gene3D" id="3.40.109.10">
    <property type="entry name" value="NADH Oxidase"/>
    <property type="match status" value="1"/>
</dbReference>
<feature type="domain" description="Cyanobactin oxidase ThcOx second" evidence="3">
    <location>
        <begin position="133"/>
        <end position="243"/>
    </location>
</feature>
<evidence type="ECO:0000259" key="3">
    <source>
        <dbReference type="Pfam" id="PF22767"/>
    </source>
</evidence>
<organism evidence="4 5">
    <name type="scientific">Streptomyces qaidamensis</name>
    <dbReference type="NCBI Taxonomy" id="1783515"/>
    <lineage>
        <taxon>Bacteria</taxon>
        <taxon>Bacillati</taxon>
        <taxon>Actinomycetota</taxon>
        <taxon>Actinomycetes</taxon>
        <taxon>Kitasatosporales</taxon>
        <taxon>Streptomycetaceae</taxon>
        <taxon>Streptomyces</taxon>
        <taxon>Streptomyces aurantiacus group</taxon>
    </lineage>
</organism>
<protein>
    <submittedName>
        <fullName evidence="4">Dehydrogenase</fullName>
    </submittedName>
</protein>
<dbReference type="STRING" id="1783515.A4E84_17135"/>
<dbReference type="PANTHER" id="PTHR43745">
    <property type="entry name" value="NITROREDUCTASE MJ1384-RELATED"/>
    <property type="match status" value="1"/>
</dbReference>
<dbReference type="SUPFAM" id="SSF55469">
    <property type="entry name" value="FMN-dependent nitroreductase-like"/>
    <property type="match status" value="1"/>
</dbReference>
<dbReference type="GO" id="GO:0016491">
    <property type="term" value="F:oxidoreductase activity"/>
    <property type="evidence" value="ECO:0007669"/>
    <property type="project" value="InterPro"/>
</dbReference>
<dbReference type="InterPro" id="IPR029479">
    <property type="entry name" value="Nitroreductase"/>
</dbReference>
<accession>A0A143C0R5</accession>
<sequence length="525" mass="56834">MNPAGTKAITEKPPESAARALRGDVRVTFDDGTDTALLRGPVTSLALRPVRGPLRGVLLRLAEGPLPREELYEGLDAAGRKRADALLERAAQLLAYSVLTHDEPPLRRELVRLEPTARDAVHRVADVAAGDRVRLSRFAFCRTRDGVLVLESPLVKFRAVLADRAARELAAALGQPGRAGSAGEVTGLSEAETLDVLSHLVGLGFAELAGPDGTFASDTEPVLRQWDFHDLLFHSRIRSGRYDGVFGAVYPYRGEIDPEPAVKPAPPGPVTELYRPRRADLDAADPSLTAAIESRRSHRAFGERALTARELGEFLYRVQRVRVHRTPGPDSPGEDEVVSRPYPSGGSLYELELYATVVRCDGLEPGIYHYDSYAHRLVLVSSEEAARRALLGVASRSVGFDVHPDVLFTVTSRFQRMAWKYRAMAYATTLRHTGVLYQTMYLVATAMGLAPCGLGNGDADLSARVLGLDYLRESSVGDFLLGTPAGGTEPPADPGEEWHMVNSPDWAIPLDGPGEPGGGEKSLAP</sequence>
<dbReference type="Pfam" id="PF00881">
    <property type="entry name" value="Nitroreductase"/>
    <property type="match status" value="1"/>
</dbReference>
<evidence type="ECO:0000259" key="2">
    <source>
        <dbReference type="Pfam" id="PF00881"/>
    </source>
</evidence>
<dbReference type="AlphaFoldDB" id="A0A143C0R5"/>
<dbReference type="Pfam" id="PF22767">
    <property type="entry name" value="ThcOx"/>
    <property type="match status" value="1"/>
</dbReference>
<dbReference type="Proteomes" id="UP000076096">
    <property type="component" value="Chromosome"/>
</dbReference>
<dbReference type="EMBL" id="CP015098">
    <property type="protein sequence ID" value="AMW11077.1"/>
    <property type="molecule type" value="Genomic_DNA"/>
</dbReference>
<dbReference type="CDD" id="cd02142">
    <property type="entry name" value="McbC_SagB-like_oxidoreductase"/>
    <property type="match status" value="1"/>
</dbReference>
<feature type="compositionally biased region" description="Gly residues" evidence="1">
    <location>
        <begin position="514"/>
        <end position="525"/>
    </location>
</feature>
<evidence type="ECO:0000313" key="5">
    <source>
        <dbReference type="Proteomes" id="UP000076096"/>
    </source>
</evidence>
<reference evidence="5" key="1">
    <citation type="submission" date="2016-04" db="EMBL/GenBank/DDBJ databases">
        <authorList>
            <person name="Zhang B."/>
        </authorList>
    </citation>
    <scope>NUCLEOTIDE SEQUENCE [LARGE SCALE GENOMIC DNA]</scope>
    <source>
        <strain evidence="5">S10</strain>
    </source>
</reference>
<gene>
    <name evidence="4" type="ORF">A4E84_17135</name>
</gene>
<dbReference type="RefSeq" id="WP_062927422.1">
    <property type="nucleotide sequence ID" value="NZ_CP015098.1"/>
</dbReference>
<feature type="region of interest" description="Disordered" evidence="1">
    <location>
        <begin position="481"/>
        <end position="525"/>
    </location>
</feature>
<keyword evidence="5" id="KW-1185">Reference proteome</keyword>
<dbReference type="InterPro" id="IPR052544">
    <property type="entry name" value="Bacteriocin_Proc_Enz"/>
</dbReference>
<evidence type="ECO:0000256" key="1">
    <source>
        <dbReference type="SAM" id="MobiDB-lite"/>
    </source>
</evidence>
<dbReference type="NCBIfam" id="TIGR03605">
    <property type="entry name" value="antibiot_sagB"/>
    <property type="match status" value="1"/>
</dbReference>
<proteinExistence type="predicted"/>
<name>A0A143C0R5_9ACTN</name>
<feature type="domain" description="Nitroreductase" evidence="2">
    <location>
        <begin position="292"/>
        <end position="469"/>
    </location>
</feature>
<dbReference type="InterPro" id="IPR000415">
    <property type="entry name" value="Nitroreductase-like"/>
</dbReference>
<dbReference type="InterPro" id="IPR020051">
    <property type="entry name" value="SagB-type_dehydrogenase"/>
</dbReference>
<dbReference type="InterPro" id="IPR054488">
    <property type="entry name" value="ThcOx_dom2"/>
</dbReference>
<dbReference type="PANTHER" id="PTHR43745:SF2">
    <property type="entry name" value="NITROREDUCTASE MJ1384-RELATED"/>
    <property type="match status" value="1"/>
</dbReference>